<dbReference type="Proteomes" id="UP000324222">
    <property type="component" value="Unassembled WGS sequence"/>
</dbReference>
<sequence>MPARSASAAHRCKLPLDYLFPLPVLYLAKPPRRLAPHHLSIQFPAKPPSAVLTRPLQEHLQSLQEE</sequence>
<keyword evidence="2" id="KW-1185">Reference proteome</keyword>
<evidence type="ECO:0000313" key="2">
    <source>
        <dbReference type="Proteomes" id="UP000324222"/>
    </source>
</evidence>
<proteinExistence type="predicted"/>
<organism evidence="1 2">
    <name type="scientific">Portunus trituberculatus</name>
    <name type="common">Swimming crab</name>
    <name type="synonym">Neptunus trituberculatus</name>
    <dbReference type="NCBI Taxonomy" id="210409"/>
    <lineage>
        <taxon>Eukaryota</taxon>
        <taxon>Metazoa</taxon>
        <taxon>Ecdysozoa</taxon>
        <taxon>Arthropoda</taxon>
        <taxon>Crustacea</taxon>
        <taxon>Multicrustacea</taxon>
        <taxon>Malacostraca</taxon>
        <taxon>Eumalacostraca</taxon>
        <taxon>Eucarida</taxon>
        <taxon>Decapoda</taxon>
        <taxon>Pleocyemata</taxon>
        <taxon>Brachyura</taxon>
        <taxon>Eubrachyura</taxon>
        <taxon>Portunoidea</taxon>
        <taxon>Portunidae</taxon>
        <taxon>Portuninae</taxon>
        <taxon>Portunus</taxon>
    </lineage>
</organism>
<accession>A0A5B7E2A3</accession>
<reference evidence="1 2" key="1">
    <citation type="submission" date="2019-05" db="EMBL/GenBank/DDBJ databases">
        <title>Another draft genome of Portunus trituberculatus and its Hox gene families provides insights of decapod evolution.</title>
        <authorList>
            <person name="Jeong J.-H."/>
            <person name="Song I."/>
            <person name="Kim S."/>
            <person name="Choi T."/>
            <person name="Kim D."/>
            <person name="Ryu S."/>
            <person name="Kim W."/>
        </authorList>
    </citation>
    <scope>NUCLEOTIDE SEQUENCE [LARGE SCALE GENOMIC DNA]</scope>
    <source>
        <tissue evidence="1">Muscle</tissue>
    </source>
</reference>
<gene>
    <name evidence="1" type="ORF">E2C01_020116</name>
</gene>
<evidence type="ECO:0000313" key="1">
    <source>
        <dbReference type="EMBL" id="MPC26964.1"/>
    </source>
</evidence>
<protein>
    <submittedName>
        <fullName evidence="1">Uncharacterized protein</fullName>
    </submittedName>
</protein>
<dbReference type="AlphaFoldDB" id="A0A5B7E2A3"/>
<dbReference type="EMBL" id="VSRR010001676">
    <property type="protein sequence ID" value="MPC26964.1"/>
    <property type="molecule type" value="Genomic_DNA"/>
</dbReference>
<comment type="caution">
    <text evidence="1">The sequence shown here is derived from an EMBL/GenBank/DDBJ whole genome shotgun (WGS) entry which is preliminary data.</text>
</comment>
<name>A0A5B7E2A3_PORTR</name>